<evidence type="ECO:0000313" key="3">
    <source>
        <dbReference type="EMBL" id="ASZ74943.1"/>
    </source>
</evidence>
<dbReference type="InterPro" id="IPR001107">
    <property type="entry name" value="Band_7"/>
</dbReference>
<organism evidence="3 4">
    <name type="scientific">Rhodococcus phage Trina</name>
    <dbReference type="NCBI Taxonomy" id="2027905"/>
    <lineage>
        <taxon>Viruses</taxon>
        <taxon>Duplodnaviria</taxon>
        <taxon>Heunggongvirae</taxon>
        <taxon>Uroviricota</taxon>
        <taxon>Caudoviricetes</taxon>
        <taxon>Trinavirus</taxon>
        <taxon>Trinavirus trina</taxon>
    </lineage>
</organism>
<keyword evidence="1" id="KW-0812">Transmembrane</keyword>
<dbReference type="Proteomes" id="UP000231419">
    <property type="component" value="Segment"/>
</dbReference>
<gene>
    <name evidence="3" type="ORF">SEA_TRINA_138</name>
</gene>
<evidence type="ECO:0000256" key="1">
    <source>
        <dbReference type="SAM" id="Phobius"/>
    </source>
</evidence>
<feature type="domain" description="Band 7" evidence="2">
    <location>
        <begin position="47"/>
        <end position="238"/>
    </location>
</feature>
<keyword evidence="1" id="KW-0472">Membrane</keyword>
<name>A0A2D0ZWQ3_9CAUD</name>
<dbReference type="PANTHER" id="PTHR42911">
    <property type="entry name" value="MODULATOR OF FTSH PROTEASE HFLC"/>
    <property type="match status" value="1"/>
</dbReference>
<proteinExistence type="predicted"/>
<dbReference type="PANTHER" id="PTHR42911:SF2">
    <property type="entry name" value="PROHIBITIN FAMILY PROTEIN"/>
    <property type="match status" value="1"/>
</dbReference>
<protein>
    <submittedName>
        <fullName evidence="3">Band-7-like membrane protein</fullName>
    </submittedName>
</protein>
<sequence>MFLFITAIILFIAAGIAYPLFKNDSILPAVGLALVGLIALVFASTTIVSTKNVGVVTTFGRPTDSLSNGLHVKAPWSKVTELDGAVQINHETSDVRLGNNSMAGVENSIQWRITPDKADQLFLDYRSFDSIKDNLVSRQITASLNEVFASYNPLEAVAIAKPGEAAVPAQPGIDLNKLSKLVEEDLRERVNGKVEIISVIIPLVRFDDQTQQKLDAFQQEIGNTRIAQQKELTAGAEAEANKALSASVNNDPNVLVSKCLDIVKSNNHSPLGCWPGTNTVIPAK</sequence>
<evidence type="ECO:0000313" key="4">
    <source>
        <dbReference type="Proteomes" id="UP000231419"/>
    </source>
</evidence>
<dbReference type="Pfam" id="PF01145">
    <property type="entry name" value="Band_7"/>
    <property type="match status" value="1"/>
</dbReference>
<evidence type="ECO:0000259" key="2">
    <source>
        <dbReference type="Pfam" id="PF01145"/>
    </source>
</evidence>
<reference evidence="4" key="1">
    <citation type="submission" date="2017-08" db="EMBL/GenBank/DDBJ databases">
        <authorList>
            <person name="de Groot N.N."/>
        </authorList>
    </citation>
    <scope>NUCLEOTIDE SEQUENCE [LARGE SCALE GENOMIC DNA]</scope>
</reference>
<keyword evidence="4" id="KW-1185">Reference proteome</keyword>
<keyword evidence="1" id="KW-1133">Transmembrane helix</keyword>
<dbReference type="OrthoDB" id="16079at10239"/>
<accession>A0A2D0ZWQ3</accession>
<dbReference type="EMBL" id="MF668286">
    <property type="protein sequence ID" value="ASZ74943.1"/>
    <property type="molecule type" value="Genomic_DNA"/>
</dbReference>
<feature type="transmembrane region" description="Helical" evidence="1">
    <location>
        <begin position="27"/>
        <end position="48"/>
    </location>
</feature>